<gene>
    <name evidence="2" type="ORF">ACFYKX_12290</name>
</gene>
<comment type="caution">
    <text evidence="2">The sequence shown here is derived from an EMBL/GenBank/DDBJ whole genome shotgun (WGS) entry which is preliminary data.</text>
</comment>
<evidence type="ECO:0000259" key="1">
    <source>
        <dbReference type="Pfam" id="PF13649"/>
    </source>
</evidence>
<reference evidence="2 3" key="1">
    <citation type="submission" date="2024-08" db="EMBL/GenBank/DDBJ databases">
        <title>Two novel Cytobacillus novel species.</title>
        <authorList>
            <person name="Liu G."/>
        </authorList>
    </citation>
    <scope>NUCLEOTIDE SEQUENCE [LARGE SCALE GENOMIC DNA]</scope>
    <source>
        <strain evidence="2 3">FJAT-54145</strain>
    </source>
</reference>
<proteinExistence type="predicted"/>
<keyword evidence="2" id="KW-0808">Transferase</keyword>
<dbReference type="PANTHER" id="PTHR43460:SF1">
    <property type="entry name" value="METHYLTRANSFERASE TYPE 11 DOMAIN-CONTAINING PROTEIN"/>
    <property type="match status" value="1"/>
</dbReference>
<dbReference type="PANTHER" id="PTHR43460">
    <property type="entry name" value="METHYLTRANSFERASE"/>
    <property type="match status" value="1"/>
</dbReference>
<dbReference type="InterPro" id="IPR041698">
    <property type="entry name" value="Methyltransf_25"/>
</dbReference>
<evidence type="ECO:0000313" key="2">
    <source>
        <dbReference type="EMBL" id="MFE8701375.1"/>
    </source>
</evidence>
<name>A0ABW6KDN3_9BACI</name>
<protein>
    <submittedName>
        <fullName evidence="2">Class I SAM-dependent methyltransferase</fullName>
        <ecNumber evidence="2">2.1.1.-</ecNumber>
    </submittedName>
</protein>
<dbReference type="GO" id="GO:0008168">
    <property type="term" value="F:methyltransferase activity"/>
    <property type="evidence" value="ECO:0007669"/>
    <property type="project" value="UniProtKB-KW"/>
</dbReference>
<organism evidence="2 3">
    <name type="scientific">Cytobacillus spartinae</name>
    <dbReference type="NCBI Taxonomy" id="3299023"/>
    <lineage>
        <taxon>Bacteria</taxon>
        <taxon>Bacillati</taxon>
        <taxon>Bacillota</taxon>
        <taxon>Bacilli</taxon>
        <taxon>Bacillales</taxon>
        <taxon>Bacillaceae</taxon>
        <taxon>Cytobacillus</taxon>
    </lineage>
</organism>
<dbReference type="GO" id="GO:0032259">
    <property type="term" value="P:methylation"/>
    <property type="evidence" value="ECO:0007669"/>
    <property type="project" value="UniProtKB-KW"/>
</dbReference>
<evidence type="ECO:0000313" key="3">
    <source>
        <dbReference type="Proteomes" id="UP001601059"/>
    </source>
</evidence>
<keyword evidence="2" id="KW-0489">Methyltransferase</keyword>
<feature type="domain" description="Methyltransferase" evidence="1">
    <location>
        <begin position="55"/>
        <end position="135"/>
    </location>
</feature>
<sequence length="253" mass="29075">MLDDKDFLNYIKAAEQSFTGWDFSYVTGTGRIQEQLLTWSYGSIVIPHVSKAQSVLDMGTGGGEFISKLAPFTNSICATEAYKPNVPIARKRLEPLGVKVIEIEEDNKLPFDTGQFDLIINRHEAYSPSEVRRLLTREGIFITQQVGGLDCVEINEQLGAPSNQEFAHWKLDWAVNELKQHDFNITLEKEEFPVQRFYDIGALVYYLNAIPWQVPDFDVDRYLGKLYKIHQMIQTKGYFDVKQHRFMIKAVAK</sequence>
<dbReference type="SUPFAM" id="SSF53335">
    <property type="entry name" value="S-adenosyl-L-methionine-dependent methyltransferases"/>
    <property type="match status" value="1"/>
</dbReference>
<dbReference type="InterPro" id="IPR052939">
    <property type="entry name" value="23S_rRNA_MeTrnsfrase_RlmA"/>
</dbReference>
<dbReference type="InterPro" id="IPR029063">
    <property type="entry name" value="SAM-dependent_MTases_sf"/>
</dbReference>
<dbReference type="Proteomes" id="UP001601059">
    <property type="component" value="Unassembled WGS sequence"/>
</dbReference>
<dbReference type="RefSeq" id="WP_389361342.1">
    <property type="nucleotide sequence ID" value="NZ_JBIACK010000005.1"/>
</dbReference>
<accession>A0ABW6KDN3</accession>
<dbReference type="Pfam" id="PF13649">
    <property type="entry name" value="Methyltransf_25"/>
    <property type="match status" value="1"/>
</dbReference>
<dbReference type="Gene3D" id="3.40.50.150">
    <property type="entry name" value="Vaccinia Virus protein VP39"/>
    <property type="match status" value="1"/>
</dbReference>
<dbReference type="EC" id="2.1.1.-" evidence="2"/>
<dbReference type="EMBL" id="JBIACK010000005">
    <property type="protein sequence ID" value="MFE8701375.1"/>
    <property type="molecule type" value="Genomic_DNA"/>
</dbReference>
<keyword evidence="3" id="KW-1185">Reference proteome</keyword>